<dbReference type="EMBL" id="CADEPI010000527">
    <property type="protein sequence ID" value="CAB3387002.1"/>
    <property type="molecule type" value="Genomic_DNA"/>
</dbReference>
<name>A0A8S1DYE3_9INSE</name>
<dbReference type="Proteomes" id="UP000494165">
    <property type="component" value="Unassembled WGS sequence"/>
</dbReference>
<gene>
    <name evidence="1" type="ORF">CLODIP_2_CD00985</name>
</gene>
<sequence>MVQCQWLRFSSRRVVPISEFHPSKFVNVQEAVLARTWHEGNLLPGYALLGQNAGYFVDDNCMVRKTELTDLHIISGNANMWKLHQEGQELPGTAIQIGKTNRNEPLAIMTANCMAVLMEEIALEGLDGITLEGVGSRGEPSFLSKVAAQVCGDDFFRAQPAQRVATTRRGSLRVDKKPRRCQTHSNALQKENLFEWQGPRKPFPPRLKCGVVAPDEVINSYLAAPSAGNATPRPDASSTTPQFWCRQLHVCVGCLVANRRSFQKLRQKSVVMTSSGHSLPSGSPPQGEAVCASTKNRVVVRRIPTPFRSKRRAGLACLLPVPRETPGDQKLLSASVSAPMENLFEWQGPRKPFPPRLKCGVVAPDEVINSYLAAPSAGNATPRPDASSTTPLFLCRQLHLQHRAKALMKEPGSTLKTKKCLNLAFWQRCWRTTQLRCCCATSV</sequence>
<keyword evidence="2" id="KW-1185">Reference proteome</keyword>
<reference evidence="1 2" key="1">
    <citation type="submission" date="2020-04" db="EMBL/GenBank/DDBJ databases">
        <authorList>
            <person name="Alioto T."/>
            <person name="Alioto T."/>
            <person name="Gomez Garrido J."/>
        </authorList>
    </citation>
    <scope>NUCLEOTIDE SEQUENCE [LARGE SCALE GENOMIC DNA]</scope>
</reference>
<proteinExistence type="predicted"/>
<evidence type="ECO:0000313" key="1">
    <source>
        <dbReference type="EMBL" id="CAB3387002.1"/>
    </source>
</evidence>
<accession>A0A8S1DYE3</accession>
<dbReference type="AlphaFoldDB" id="A0A8S1DYE3"/>
<comment type="caution">
    <text evidence="1">The sequence shown here is derived from an EMBL/GenBank/DDBJ whole genome shotgun (WGS) entry which is preliminary data.</text>
</comment>
<organism evidence="1 2">
    <name type="scientific">Cloeon dipterum</name>
    <dbReference type="NCBI Taxonomy" id="197152"/>
    <lineage>
        <taxon>Eukaryota</taxon>
        <taxon>Metazoa</taxon>
        <taxon>Ecdysozoa</taxon>
        <taxon>Arthropoda</taxon>
        <taxon>Hexapoda</taxon>
        <taxon>Insecta</taxon>
        <taxon>Pterygota</taxon>
        <taxon>Palaeoptera</taxon>
        <taxon>Ephemeroptera</taxon>
        <taxon>Pisciforma</taxon>
        <taxon>Baetidae</taxon>
        <taxon>Cloeon</taxon>
    </lineage>
</organism>
<evidence type="ECO:0000313" key="2">
    <source>
        <dbReference type="Proteomes" id="UP000494165"/>
    </source>
</evidence>
<dbReference type="OrthoDB" id="1925699at2759"/>
<protein>
    <submittedName>
        <fullName evidence="1">Uncharacterized protein</fullName>
    </submittedName>
</protein>